<keyword evidence="2" id="KW-0503">Monooxygenase</keyword>
<feature type="domain" description="FAD-binding" evidence="1">
    <location>
        <begin position="6"/>
        <end position="342"/>
    </location>
</feature>
<evidence type="ECO:0000313" key="2">
    <source>
        <dbReference type="EMBL" id="MEE2053838.1"/>
    </source>
</evidence>
<dbReference type="Gene3D" id="3.30.9.10">
    <property type="entry name" value="D-Amino Acid Oxidase, subunit A, domain 2"/>
    <property type="match status" value="1"/>
</dbReference>
<proteinExistence type="predicted"/>
<dbReference type="GO" id="GO:0004497">
    <property type="term" value="F:monooxygenase activity"/>
    <property type="evidence" value="ECO:0007669"/>
    <property type="project" value="UniProtKB-KW"/>
</dbReference>
<sequence>MTAVQNVLISGAGIAGPALAHWLHRYGIEPTVVERAPAPRSGGYAVDVRGVALDVAERMGVLDGIAEHGTGMASASFVDARGRRIADFTPSQARTASEGRSRELLRGDLVRLLHEPTTAYTEYLYDDTVTALEQAPGGVHVSFAHAAPRVFDLVVGADGLHSTTRALAFGPEGPFRRFLNAYISICTVPNHLGLDREVLLHNLPGRAVALYHTPRAEGAKAMFLVSTRSETGIDRRPAGEQRRFLREAFAGAGWEAGRLLAEAEAAPDFYFDSVTQIRARSWSAGRVVLLGDAAHCPSPASGQGSSLALVGAHVLAGELARHDSPAAALAAYEARMRPFVAANQAIADAGLGFLAPRTRTGIAVRNALVRAAPLLSRVGGFDSKLSTAAEALELDAPAPAPG</sequence>
<dbReference type="PANTHER" id="PTHR46865:SF2">
    <property type="entry name" value="MONOOXYGENASE"/>
    <property type="match status" value="1"/>
</dbReference>
<gene>
    <name evidence="2" type="ORF">Q8A49_25390</name>
</gene>
<keyword evidence="2" id="KW-0560">Oxidoreductase</keyword>
<dbReference type="InterPro" id="IPR002938">
    <property type="entry name" value="FAD-bd"/>
</dbReference>
<dbReference type="RefSeq" id="WP_330160752.1">
    <property type="nucleotide sequence ID" value="NZ_BAAAJA010000037.1"/>
</dbReference>
<dbReference type="InterPro" id="IPR036188">
    <property type="entry name" value="FAD/NAD-bd_sf"/>
</dbReference>
<dbReference type="Pfam" id="PF01494">
    <property type="entry name" value="FAD_binding_3"/>
    <property type="match status" value="1"/>
</dbReference>
<name>A0ABU7KX32_9ACTN</name>
<dbReference type="Gene3D" id="3.50.50.60">
    <property type="entry name" value="FAD/NAD(P)-binding domain"/>
    <property type="match status" value="1"/>
</dbReference>
<dbReference type="Proteomes" id="UP001348641">
    <property type="component" value="Unassembled WGS sequence"/>
</dbReference>
<accession>A0ABU7KX32</accession>
<dbReference type="SUPFAM" id="SSF51905">
    <property type="entry name" value="FAD/NAD(P)-binding domain"/>
    <property type="match status" value="1"/>
</dbReference>
<dbReference type="InterPro" id="IPR051704">
    <property type="entry name" value="FAD_aromatic-hydroxylase"/>
</dbReference>
<evidence type="ECO:0000313" key="3">
    <source>
        <dbReference type="Proteomes" id="UP001348641"/>
    </source>
</evidence>
<reference evidence="2 3" key="1">
    <citation type="submission" date="2023-07" db="EMBL/GenBank/DDBJ databases">
        <authorList>
            <person name="Girao M."/>
            <person name="Carvalho M.F."/>
        </authorList>
    </citation>
    <scope>NUCLEOTIDE SEQUENCE [LARGE SCALE GENOMIC DNA]</scope>
    <source>
        <strain evidence="2 3">66/93</strain>
    </source>
</reference>
<organism evidence="2 3">
    <name type="scientific">Nocardiopsis tropica</name>
    <dbReference type="NCBI Taxonomy" id="109330"/>
    <lineage>
        <taxon>Bacteria</taxon>
        <taxon>Bacillati</taxon>
        <taxon>Actinomycetota</taxon>
        <taxon>Actinomycetes</taxon>
        <taxon>Streptosporangiales</taxon>
        <taxon>Nocardiopsidaceae</taxon>
        <taxon>Nocardiopsis</taxon>
    </lineage>
</organism>
<dbReference type="EMBL" id="JAUUCC010000084">
    <property type="protein sequence ID" value="MEE2053838.1"/>
    <property type="molecule type" value="Genomic_DNA"/>
</dbReference>
<evidence type="ECO:0000259" key="1">
    <source>
        <dbReference type="Pfam" id="PF01494"/>
    </source>
</evidence>
<dbReference type="PRINTS" id="PR00420">
    <property type="entry name" value="RNGMNOXGNASE"/>
</dbReference>
<dbReference type="PANTHER" id="PTHR46865">
    <property type="entry name" value="OXIDOREDUCTASE-RELATED"/>
    <property type="match status" value="1"/>
</dbReference>
<protein>
    <submittedName>
        <fullName evidence="2">FAD-dependent monooxygenase</fullName>
    </submittedName>
</protein>
<comment type="caution">
    <text evidence="2">The sequence shown here is derived from an EMBL/GenBank/DDBJ whole genome shotgun (WGS) entry which is preliminary data.</text>
</comment>